<evidence type="ECO:0000256" key="5">
    <source>
        <dbReference type="ARBA" id="ARBA00022801"/>
    </source>
</evidence>
<dbReference type="PANTHER" id="PTHR34072">
    <property type="entry name" value="ENZYMATIC POLYPROTEIN-RELATED"/>
    <property type="match status" value="1"/>
</dbReference>
<evidence type="ECO:0000313" key="9">
    <source>
        <dbReference type="Proteomes" id="UP001151760"/>
    </source>
</evidence>
<keyword evidence="1" id="KW-0808">Transferase</keyword>
<evidence type="ECO:0000256" key="6">
    <source>
        <dbReference type="ARBA" id="ARBA00022918"/>
    </source>
</evidence>
<comment type="caution">
    <text evidence="8">The sequence shown here is derived from an EMBL/GenBank/DDBJ whole genome shotgun (WGS) entry which is preliminary data.</text>
</comment>
<dbReference type="InterPro" id="IPR041373">
    <property type="entry name" value="RT_RNaseH"/>
</dbReference>
<keyword evidence="6" id="KW-0695">RNA-directed DNA polymerase</keyword>
<dbReference type="EMBL" id="BQNB010010477">
    <property type="protein sequence ID" value="GJS77820.1"/>
    <property type="molecule type" value="Genomic_DNA"/>
</dbReference>
<feature type="domain" description="Reverse transcriptase RNase H-like" evidence="7">
    <location>
        <begin position="11"/>
        <end position="110"/>
    </location>
</feature>
<gene>
    <name evidence="8" type="ORF">Tco_0727701</name>
</gene>
<dbReference type="InterPro" id="IPR043502">
    <property type="entry name" value="DNA/RNA_pol_sf"/>
</dbReference>
<dbReference type="Pfam" id="PF17917">
    <property type="entry name" value="RT_RNaseH"/>
    <property type="match status" value="1"/>
</dbReference>
<organism evidence="8 9">
    <name type="scientific">Tanacetum coccineum</name>
    <dbReference type="NCBI Taxonomy" id="301880"/>
    <lineage>
        <taxon>Eukaryota</taxon>
        <taxon>Viridiplantae</taxon>
        <taxon>Streptophyta</taxon>
        <taxon>Embryophyta</taxon>
        <taxon>Tracheophyta</taxon>
        <taxon>Spermatophyta</taxon>
        <taxon>Magnoliopsida</taxon>
        <taxon>eudicotyledons</taxon>
        <taxon>Gunneridae</taxon>
        <taxon>Pentapetalae</taxon>
        <taxon>asterids</taxon>
        <taxon>campanulids</taxon>
        <taxon>Asterales</taxon>
        <taxon>Asteraceae</taxon>
        <taxon>Asteroideae</taxon>
        <taxon>Anthemideae</taxon>
        <taxon>Anthemidinae</taxon>
        <taxon>Tanacetum</taxon>
    </lineage>
</organism>
<evidence type="ECO:0000256" key="4">
    <source>
        <dbReference type="ARBA" id="ARBA00022759"/>
    </source>
</evidence>
<keyword evidence="5" id="KW-0378">Hydrolase</keyword>
<sequence length="162" mass="18326">MLKATVLTFPDFQKTFVVEKDASRKGIGVLLQQEGHPIAFLSKTLSPKHQALSTYEKEFLAVLMALDRWRGYLLDRHFKIKTDHLSLKYLLGQRLTTPFQTKWLPKLLGYDYEISYKKGSENIVADALSRVSSGNIAEFIASKWQRFLAAVPAVPDISGGRP</sequence>
<dbReference type="PANTHER" id="PTHR34072:SF55">
    <property type="entry name" value="DNA_RNA POLYMERASES SUPERFAMILY PROTEIN"/>
    <property type="match status" value="1"/>
</dbReference>
<evidence type="ECO:0000256" key="2">
    <source>
        <dbReference type="ARBA" id="ARBA00022695"/>
    </source>
</evidence>
<keyword evidence="2" id="KW-0548">Nucleotidyltransferase</keyword>
<reference evidence="8" key="2">
    <citation type="submission" date="2022-01" db="EMBL/GenBank/DDBJ databases">
        <authorList>
            <person name="Yamashiro T."/>
            <person name="Shiraishi A."/>
            <person name="Satake H."/>
            <person name="Nakayama K."/>
        </authorList>
    </citation>
    <scope>NUCLEOTIDE SEQUENCE</scope>
</reference>
<evidence type="ECO:0000313" key="8">
    <source>
        <dbReference type="EMBL" id="GJS77820.1"/>
    </source>
</evidence>
<keyword evidence="9" id="KW-1185">Reference proteome</keyword>
<name>A0ABQ4YJP0_9ASTR</name>
<evidence type="ECO:0000259" key="7">
    <source>
        <dbReference type="Pfam" id="PF17917"/>
    </source>
</evidence>
<proteinExistence type="predicted"/>
<dbReference type="SUPFAM" id="SSF56672">
    <property type="entry name" value="DNA/RNA polymerases"/>
    <property type="match status" value="1"/>
</dbReference>
<accession>A0ABQ4YJP0</accession>
<evidence type="ECO:0000256" key="1">
    <source>
        <dbReference type="ARBA" id="ARBA00022679"/>
    </source>
</evidence>
<reference evidence="8" key="1">
    <citation type="journal article" date="2022" name="Int. J. Mol. Sci.">
        <title>Draft Genome of Tanacetum Coccineum: Genomic Comparison of Closely Related Tanacetum-Family Plants.</title>
        <authorList>
            <person name="Yamashiro T."/>
            <person name="Shiraishi A."/>
            <person name="Nakayama K."/>
            <person name="Satake H."/>
        </authorList>
    </citation>
    <scope>NUCLEOTIDE SEQUENCE</scope>
</reference>
<keyword evidence="3" id="KW-0540">Nuclease</keyword>
<dbReference type="CDD" id="cd09274">
    <property type="entry name" value="RNase_HI_RT_Ty3"/>
    <property type="match status" value="1"/>
</dbReference>
<dbReference type="Gene3D" id="3.10.20.370">
    <property type="match status" value="1"/>
</dbReference>
<dbReference type="Proteomes" id="UP001151760">
    <property type="component" value="Unassembled WGS sequence"/>
</dbReference>
<protein>
    <submittedName>
        <fullName evidence="8">Mitochondrial protein</fullName>
    </submittedName>
</protein>
<keyword evidence="4" id="KW-0255">Endonuclease</keyword>
<evidence type="ECO:0000256" key="3">
    <source>
        <dbReference type="ARBA" id="ARBA00022722"/>
    </source>
</evidence>